<reference evidence="1 2" key="1">
    <citation type="journal article" date="2014" name="Genome Announc.">
        <title>Draft Genome Sequences of Marinobacter similis A3d10T and Marinobacter salarius R9SW1T.</title>
        <authorList>
            <person name="Ivanova E.P."/>
            <person name="Ng H.J."/>
            <person name="Webb H.K."/>
            <person name="Feng G."/>
            <person name="Oshima K."/>
            <person name="Hattori M."/>
            <person name="Ohkuma M."/>
            <person name="Sergeev A.F."/>
            <person name="Mikhailov V.V."/>
            <person name="Crawford R.J."/>
            <person name="Sawabe T."/>
        </authorList>
    </citation>
    <scope>NUCLEOTIDE SEQUENCE [LARGE SCALE GENOMIC DNA]</scope>
    <source>
        <strain evidence="2">A3d10 and R9SW1</strain>
    </source>
</reference>
<gene>
    <name evidence="1" type="ORF">AU15_13660</name>
</gene>
<proteinExistence type="predicted"/>
<evidence type="ECO:0000313" key="1">
    <source>
        <dbReference type="EMBL" id="AHI33233.1"/>
    </source>
</evidence>
<accession>W5Z426</accession>
<dbReference type="Proteomes" id="UP000035081">
    <property type="component" value="Chromosome"/>
</dbReference>
<sequence length="37" mass="4359">MNPTTDYWLTDDTQKARYSDPEIGKRFFFELFPATGV</sequence>
<name>W5Z426_9GAMM</name>
<organism evidence="1 2">
    <name type="scientific">Marinobacter salarius</name>
    <dbReference type="NCBI Taxonomy" id="1420917"/>
    <lineage>
        <taxon>Bacteria</taxon>
        <taxon>Pseudomonadati</taxon>
        <taxon>Pseudomonadota</taxon>
        <taxon>Gammaproteobacteria</taxon>
        <taxon>Pseudomonadales</taxon>
        <taxon>Marinobacteraceae</taxon>
        <taxon>Marinobacter</taxon>
    </lineage>
</organism>
<evidence type="ECO:0000313" key="2">
    <source>
        <dbReference type="Proteomes" id="UP000035081"/>
    </source>
</evidence>
<dbReference type="KEGG" id="msr:AU15_13660"/>
<dbReference type="HOGENOM" id="CLU_3345679_0_0_6"/>
<dbReference type="AlphaFoldDB" id="W5Z426"/>
<dbReference type="EMBL" id="CP007152">
    <property type="protein sequence ID" value="AHI33233.1"/>
    <property type="molecule type" value="Genomic_DNA"/>
</dbReference>
<protein>
    <submittedName>
        <fullName evidence="1">Uncharacterized protein</fullName>
    </submittedName>
</protein>